<dbReference type="Proteomes" id="UP001176940">
    <property type="component" value="Unassembled WGS sequence"/>
</dbReference>
<dbReference type="PANTHER" id="PTHR45761">
    <property type="entry name" value="EXTENDED SYNAPTOTAGMIN-LIKE PROTEIN 2, ISOFORM C"/>
    <property type="match status" value="1"/>
</dbReference>
<dbReference type="EMBL" id="CAUEEQ010015750">
    <property type="protein sequence ID" value="CAJ0939603.1"/>
    <property type="molecule type" value="Genomic_DNA"/>
</dbReference>
<keyword evidence="5" id="KW-1185">Reference proteome</keyword>
<reference evidence="4" key="1">
    <citation type="submission" date="2023-07" db="EMBL/GenBank/DDBJ databases">
        <authorList>
            <person name="Stuckert A."/>
        </authorList>
    </citation>
    <scope>NUCLEOTIDE SEQUENCE</scope>
</reference>
<dbReference type="Pfam" id="PF17047">
    <property type="entry name" value="SMP_LBD"/>
    <property type="match status" value="1"/>
</dbReference>
<gene>
    <name evidence="4" type="ORF">RIMI_LOCUS8076560</name>
</gene>
<accession>A0ABN9LDR7</accession>
<evidence type="ECO:0000256" key="2">
    <source>
        <dbReference type="ARBA" id="ARBA00022989"/>
    </source>
</evidence>
<evidence type="ECO:0000256" key="1">
    <source>
        <dbReference type="ARBA" id="ARBA00022692"/>
    </source>
</evidence>
<protein>
    <recommendedName>
        <fullName evidence="3">Synaptotagmin SMP domain-containing protein</fullName>
    </recommendedName>
</protein>
<evidence type="ECO:0000259" key="3">
    <source>
        <dbReference type="Pfam" id="PF17047"/>
    </source>
</evidence>
<evidence type="ECO:0000313" key="4">
    <source>
        <dbReference type="EMBL" id="CAJ0939603.1"/>
    </source>
</evidence>
<evidence type="ECO:0000313" key="5">
    <source>
        <dbReference type="Proteomes" id="UP001176940"/>
    </source>
</evidence>
<keyword evidence="2" id="KW-1133">Transmembrane helix</keyword>
<keyword evidence="2" id="KW-0472">Membrane</keyword>
<dbReference type="InterPro" id="IPR051634">
    <property type="entry name" value="Extended_Synaptotagmin"/>
</dbReference>
<proteinExistence type="predicted"/>
<dbReference type="InterPro" id="IPR039010">
    <property type="entry name" value="Synaptotagmin_SMP"/>
</dbReference>
<comment type="caution">
    <text evidence="4">The sequence shown here is derived from an EMBL/GenBank/DDBJ whole genome shotgun (WGS) entry which is preliminary data.</text>
</comment>
<keyword evidence="1" id="KW-0812">Transmembrane</keyword>
<organism evidence="4 5">
    <name type="scientific">Ranitomeya imitator</name>
    <name type="common">mimic poison frog</name>
    <dbReference type="NCBI Taxonomy" id="111125"/>
    <lineage>
        <taxon>Eukaryota</taxon>
        <taxon>Metazoa</taxon>
        <taxon>Chordata</taxon>
        <taxon>Craniata</taxon>
        <taxon>Vertebrata</taxon>
        <taxon>Euteleostomi</taxon>
        <taxon>Amphibia</taxon>
        <taxon>Batrachia</taxon>
        <taxon>Anura</taxon>
        <taxon>Neobatrachia</taxon>
        <taxon>Hyloidea</taxon>
        <taxon>Dendrobatidae</taxon>
        <taxon>Dendrobatinae</taxon>
        <taxon>Ranitomeya</taxon>
    </lineage>
</organism>
<name>A0ABN9LDR7_9NEOB</name>
<sequence>MDKKQIILDLNVSYVGNIEIDVEVKKYFCKAGVKGVQLHGMIRVILEPLIGDLPVVGAITIFFIKRPLLDLNWTGLTNLLDIPGLNANIFRNALQFFAHIIITVPDGAHNLNSLSVGLWNVGGNRSARRKPMQTLGEHTNFLQMLSKVGLEPRTPVLQGCSAIH</sequence>
<dbReference type="PANTHER" id="PTHR45761:SF3">
    <property type="entry name" value="EXTENDED SYNAPTOTAGMIN-1"/>
    <property type="match status" value="1"/>
</dbReference>
<feature type="domain" description="Synaptotagmin SMP" evidence="3">
    <location>
        <begin position="1"/>
        <end position="87"/>
    </location>
</feature>